<keyword evidence="2" id="KW-0813">Transport</keyword>
<feature type="transmembrane region" description="Helical" evidence="10">
    <location>
        <begin position="405"/>
        <end position="423"/>
    </location>
</feature>
<evidence type="ECO:0000256" key="8">
    <source>
        <dbReference type="SAM" id="Coils"/>
    </source>
</evidence>
<feature type="coiled-coil region" evidence="8">
    <location>
        <begin position="468"/>
        <end position="507"/>
    </location>
</feature>
<feature type="region of interest" description="Disordered" evidence="9">
    <location>
        <begin position="1"/>
        <end position="183"/>
    </location>
</feature>
<evidence type="ECO:0000256" key="1">
    <source>
        <dbReference type="ARBA" id="ARBA00004141"/>
    </source>
</evidence>
<feature type="region of interest" description="Disordered" evidence="9">
    <location>
        <begin position="316"/>
        <end position="343"/>
    </location>
</feature>
<feature type="compositionally biased region" description="Polar residues" evidence="9">
    <location>
        <begin position="130"/>
        <end position="142"/>
    </location>
</feature>
<evidence type="ECO:0000256" key="6">
    <source>
        <dbReference type="ARBA" id="ARBA00023136"/>
    </source>
</evidence>
<proteinExistence type="predicted"/>
<feature type="transmembrane region" description="Helical" evidence="10">
    <location>
        <begin position="220"/>
        <end position="239"/>
    </location>
</feature>
<evidence type="ECO:0000256" key="9">
    <source>
        <dbReference type="SAM" id="MobiDB-lite"/>
    </source>
</evidence>
<dbReference type="InterPro" id="IPR013099">
    <property type="entry name" value="K_chnl_dom"/>
</dbReference>
<organism evidence="12 13">
    <name type="scientific">Seminavis robusta</name>
    <dbReference type="NCBI Taxonomy" id="568900"/>
    <lineage>
        <taxon>Eukaryota</taxon>
        <taxon>Sar</taxon>
        <taxon>Stramenopiles</taxon>
        <taxon>Ochrophyta</taxon>
        <taxon>Bacillariophyta</taxon>
        <taxon>Bacillariophyceae</taxon>
        <taxon>Bacillariophycidae</taxon>
        <taxon>Naviculales</taxon>
        <taxon>Naviculaceae</taxon>
        <taxon>Seminavis</taxon>
    </lineage>
</organism>
<comment type="caution">
    <text evidence="12">The sequence shown here is derived from an EMBL/GenBank/DDBJ whole genome shotgun (WGS) entry which is preliminary data.</text>
</comment>
<feature type="domain" description="Potassium channel" evidence="11">
    <location>
        <begin position="394"/>
        <end position="456"/>
    </location>
</feature>
<evidence type="ECO:0000256" key="7">
    <source>
        <dbReference type="ARBA" id="ARBA00023303"/>
    </source>
</evidence>
<feature type="transmembrane region" description="Helical" evidence="10">
    <location>
        <begin position="435"/>
        <end position="459"/>
    </location>
</feature>
<keyword evidence="6 10" id="KW-0472">Membrane</keyword>
<dbReference type="Gene3D" id="1.10.287.70">
    <property type="match status" value="2"/>
</dbReference>
<dbReference type="Proteomes" id="UP001153069">
    <property type="component" value="Unassembled WGS sequence"/>
</dbReference>
<keyword evidence="3 10" id="KW-0812">Transmembrane</keyword>
<gene>
    <name evidence="12" type="ORF">SEMRO_1573_G283480.1</name>
</gene>
<evidence type="ECO:0000256" key="2">
    <source>
        <dbReference type="ARBA" id="ARBA00022448"/>
    </source>
</evidence>
<sequence length="835" mass="93047">MSADVGMDLCDPNQRDETSSALPPNLGHVSHNSLPESRVTRTEAPPSYRAAPEMVIFEESEPAEQGPASPENFLDEPRAGARKTRRKKGKAKRKRRGRPTSPTSYWSSDEEEDSAEKVIARSKSPKQRKPSNPQTNNKSVDNSDSEAQDAPPISIIRTTKAKKSAHSTAQPSVAQQQQQHQPSFTLEDMEIFQRLDEEYDHALEEREIGYMARYTSVRQAACISVLFMLLFLMLGTTFFRRRAEWTLQDSLLFSVYTITTVGYGNSDIPKDAGFQSFTILYIFVGIATLTIMVAQVYQCIALETARAQHARDRRTMARQKRQSLDNNSQQQQSTQNSTVQSNNSQASVVDSVFTQEHVMVKWYERAKRFFLYNEYGRSLSVLLPFAGLVSVGACFVGIVEGWNGVEALYFAVVSLTTVGFGDYTPQHTSSICFCILWLPFSAGFMSMFLQNVATFYIGLSTQNINRIERRMRKRLARAKEQFESERAEVLKRAYHGQQQRVNEMELQSFPSADSDDLVAPVATSPHAAKQQHQQQAIAVSKPSHRPRHFPGRRPAFDALPTNPVDASVASPVVKASRSSLFGSPGKDDGVINRRQRILKNSLEGGQATRRRSKGQTMETMKDVIEAVHKSINSGESDSRYLSMQSSVMKPVLGRSNQPMKKPSFALRALVQERFAEIIATDIAGYQSSIEIEDNTLAVTIDSLRYVAEKWSIPGRARKAFRAVAFEALYFVGEHGLITRGADALYALTPFEFHGLFGPLLAAMGDASTMQAWLASTEVLAEYDLRNQPTGLVVDQGDLEVGTRSSEQNAPLNTAPHKSPSKEELLGRVAWIHGGE</sequence>
<evidence type="ECO:0000256" key="4">
    <source>
        <dbReference type="ARBA" id="ARBA00022989"/>
    </source>
</evidence>
<keyword evidence="7 12" id="KW-0407">Ion channel</keyword>
<evidence type="ECO:0000256" key="5">
    <source>
        <dbReference type="ARBA" id="ARBA00023065"/>
    </source>
</evidence>
<evidence type="ECO:0000256" key="10">
    <source>
        <dbReference type="SAM" id="Phobius"/>
    </source>
</evidence>
<dbReference type="GO" id="GO:0005886">
    <property type="term" value="C:plasma membrane"/>
    <property type="evidence" value="ECO:0007669"/>
    <property type="project" value="TreeGrafter"/>
</dbReference>
<dbReference type="PANTHER" id="PTHR11003">
    <property type="entry name" value="POTASSIUM CHANNEL, SUBFAMILY K"/>
    <property type="match status" value="1"/>
</dbReference>
<feature type="transmembrane region" description="Helical" evidence="10">
    <location>
        <begin position="375"/>
        <end position="399"/>
    </location>
</feature>
<evidence type="ECO:0000313" key="12">
    <source>
        <dbReference type="EMBL" id="CAB9524723.1"/>
    </source>
</evidence>
<keyword evidence="4 10" id="KW-1133">Transmembrane helix</keyword>
<keyword evidence="5" id="KW-0406">Ion transport</keyword>
<dbReference type="SUPFAM" id="SSF81324">
    <property type="entry name" value="Voltage-gated potassium channels"/>
    <property type="match status" value="2"/>
</dbReference>
<dbReference type="GO" id="GO:0022841">
    <property type="term" value="F:potassium ion leak channel activity"/>
    <property type="evidence" value="ECO:0007669"/>
    <property type="project" value="TreeGrafter"/>
</dbReference>
<feature type="transmembrane region" description="Helical" evidence="10">
    <location>
        <begin position="279"/>
        <end position="302"/>
    </location>
</feature>
<dbReference type="OrthoDB" id="415460at2759"/>
<dbReference type="PANTHER" id="PTHR11003:SF334">
    <property type="entry name" value="FI03418P"/>
    <property type="match status" value="1"/>
</dbReference>
<accession>A0A9N8HRI4</accession>
<reference evidence="12" key="1">
    <citation type="submission" date="2020-06" db="EMBL/GenBank/DDBJ databases">
        <authorList>
            <consortium name="Plant Systems Biology data submission"/>
        </authorList>
    </citation>
    <scope>NUCLEOTIDE SEQUENCE</scope>
    <source>
        <strain evidence="12">D6</strain>
    </source>
</reference>
<dbReference type="Pfam" id="PF07885">
    <property type="entry name" value="Ion_trans_2"/>
    <property type="match status" value="2"/>
</dbReference>
<name>A0A9N8HRI4_9STRA</name>
<dbReference type="GO" id="GO:0030322">
    <property type="term" value="P:stabilization of membrane potential"/>
    <property type="evidence" value="ECO:0007669"/>
    <property type="project" value="TreeGrafter"/>
</dbReference>
<evidence type="ECO:0000256" key="3">
    <source>
        <dbReference type="ARBA" id="ARBA00022692"/>
    </source>
</evidence>
<keyword evidence="13" id="KW-1185">Reference proteome</keyword>
<feature type="compositionally biased region" description="Basic residues" evidence="9">
    <location>
        <begin position="80"/>
        <end position="98"/>
    </location>
</feature>
<evidence type="ECO:0000313" key="13">
    <source>
        <dbReference type="Proteomes" id="UP001153069"/>
    </source>
</evidence>
<comment type="subcellular location">
    <subcellularLocation>
        <location evidence="1">Membrane</location>
        <topology evidence="1">Multi-pass membrane protein</topology>
    </subcellularLocation>
</comment>
<keyword evidence="8" id="KW-0175">Coiled coil</keyword>
<evidence type="ECO:0000259" key="11">
    <source>
        <dbReference type="Pfam" id="PF07885"/>
    </source>
</evidence>
<dbReference type="InterPro" id="IPR003280">
    <property type="entry name" value="2pore_dom_K_chnl"/>
</dbReference>
<feature type="compositionally biased region" description="Low complexity" evidence="9">
    <location>
        <begin position="324"/>
        <end position="343"/>
    </location>
</feature>
<dbReference type="EMBL" id="CAICTM010001571">
    <property type="protein sequence ID" value="CAB9524723.1"/>
    <property type="molecule type" value="Genomic_DNA"/>
</dbReference>
<feature type="domain" description="Potassium channel" evidence="11">
    <location>
        <begin position="228"/>
        <end position="298"/>
    </location>
</feature>
<dbReference type="AlphaFoldDB" id="A0A9N8HRI4"/>
<dbReference type="GO" id="GO:0015271">
    <property type="term" value="F:outward rectifier potassium channel activity"/>
    <property type="evidence" value="ECO:0007669"/>
    <property type="project" value="TreeGrafter"/>
</dbReference>
<protein>
    <submittedName>
        <fullName evidence="12">Potassium channel subfamily K member</fullName>
    </submittedName>
</protein>